<evidence type="ECO:0000313" key="2">
    <source>
        <dbReference type="EMBL" id="GAA0569979.1"/>
    </source>
</evidence>
<keyword evidence="3" id="KW-1185">Reference proteome</keyword>
<dbReference type="RefSeq" id="WP_166929488.1">
    <property type="nucleotide sequence ID" value="NZ_BAAADD010000004.1"/>
</dbReference>
<evidence type="ECO:0000313" key="3">
    <source>
        <dbReference type="Proteomes" id="UP001499951"/>
    </source>
</evidence>
<dbReference type="Proteomes" id="UP001499951">
    <property type="component" value="Unassembled WGS sequence"/>
</dbReference>
<evidence type="ECO:0000259" key="1">
    <source>
        <dbReference type="Pfam" id="PF13439"/>
    </source>
</evidence>
<dbReference type="Gene3D" id="3.40.50.2000">
    <property type="entry name" value="Glycogen Phosphorylase B"/>
    <property type="match status" value="1"/>
</dbReference>
<name>A0ABP3PLZ8_9PROT</name>
<sequence length="740" mass="82669">MANLLLLSYAFQPDNTPAAARPSQLFRYLPEFGVEPFVFASSAEGGINPETSVWRVPAERESAGLAAASAAARVFMRFAAPYNDRLPWVPYAAAAAARLIRTRKIDAIYSTSPFLASHFAALWLKGKFGLPWIADFQDPVCDNPFRNRNWFYPYDPLLERRIFERADRVIANTDAIAEVWRKRYPACRDAISVLWNSYDPDEAIEQVPSAERGHRVLAHIGTLYGGRHPGQLLGSLKRLGTSAETLRVKLIGPIDEAVMSAYGAFMTAMSDVVEVNNTLVPREEALRETAEADCLLLLDVNERNTAFQVPSKLLDYIRIGKPILAYTPADSPVDRILQQSGIAHVVIAPDMSDAEADRRVQEFLSLPLTAREPSAWFVQTFSARTQASTVAAMVHGLVNPRPRPVRKVRPSTERPLIVTTVDAEEAFDWDKPLSRDFHNVGSMNEQFVLHRVFDRFGIVPTYFVTYPIVMEPDGYAFLAECLKAGKCRIGAQLHPWVTPPYEEVVNAYNSFAGNLPEALERDKLSALTEAIAARFGQRPVAYRAGRYGVGPNTVKTLTALGYRVDSSVVPEFSYHATGGPTFFGRPTTPYWLDPDRRVLELPLTSTYIGQLSSGNWRHLANGLFENDARHALSRSLMARTGLMERIRLTPEGTNVSDAKRLVRALLKRGTRTFTLSYHTPSLLPGNTPYVRSRADRDRFVGWFEEFYDFFLGEIGGVPATVEDVYEQARVTCKDLTPALP</sequence>
<dbReference type="EMBL" id="BAAADD010000004">
    <property type="protein sequence ID" value="GAA0569979.1"/>
    <property type="molecule type" value="Genomic_DNA"/>
</dbReference>
<organism evidence="2 3">
    <name type="scientific">Rhizomicrobium electricum</name>
    <dbReference type="NCBI Taxonomy" id="480070"/>
    <lineage>
        <taxon>Bacteria</taxon>
        <taxon>Pseudomonadati</taxon>
        <taxon>Pseudomonadota</taxon>
        <taxon>Alphaproteobacteria</taxon>
        <taxon>Micropepsales</taxon>
        <taxon>Micropepsaceae</taxon>
        <taxon>Rhizomicrobium</taxon>
    </lineage>
</organism>
<feature type="domain" description="Glycosyltransferase subfamily 4-like N-terminal" evidence="1">
    <location>
        <begin position="25"/>
        <end position="201"/>
    </location>
</feature>
<proteinExistence type="predicted"/>
<accession>A0ABP3PLZ8</accession>
<gene>
    <name evidence="2" type="ORF">GCM10008942_18440</name>
</gene>
<reference evidence="3" key="1">
    <citation type="journal article" date="2019" name="Int. J. Syst. Evol. Microbiol.">
        <title>The Global Catalogue of Microorganisms (GCM) 10K type strain sequencing project: providing services to taxonomists for standard genome sequencing and annotation.</title>
        <authorList>
            <consortium name="The Broad Institute Genomics Platform"/>
            <consortium name="The Broad Institute Genome Sequencing Center for Infectious Disease"/>
            <person name="Wu L."/>
            <person name="Ma J."/>
        </authorList>
    </citation>
    <scope>NUCLEOTIDE SEQUENCE [LARGE SCALE GENOMIC DNA]</scope>
    <source>
        <strain evidence="3">JCM 15089</strain>
    </source>
</reference>
<protein>
    <recommendedName>
        <fullName evidence="1">Glycosyltransferase subfamily 4-like N-terminal domain-containing protein</fullName>
    </recommendedName>
</protein>
<dbReference type="Pfam" id="PF13439">
    <property type="entry name" value="Glyco_transf_4"/>
    <property type="match status" value="1"/>
</dbReference>
<dbReference type="Gene3D" id="3.20.20.370">
    <property type="entry name" value="Glycoside hydrolase/deacetylase"/>
    <property type="match status" value="1"/>
</dbReference>
<dbReference type="SUPFAM" id="SSF88713">
    <property type="entry name" value="Glycoside hydrolase/deacetylase"/>
    <property type="match status" value="1"/>
</dbReference>
<dbReference type="InterPro" id="IPR011330">
    <property type="entry name" value="Glyco_hydro/deAcase_b/a-brl"/>
</dbReference>
<comment type="caution">
    <text evidence="2">The sequence shown here is derived from an EMBL/GenBank/DDBJ whole genome shotgun (WGS) entry which is preliminary data.</text>
</comment>
<dbReference type="InterPro" id="IPR028098">
    <property type="entry name" value="Glyco_trans_4-like_N"/>
</dbReference>
<dbReference type="CDD" id="cd10935">
    <property type="entry name" value="CE4_WalW"/>
    <property type="match status" value="1"/>
</dbReference>
<dbReference type="SUPFAM" id="SSF53756">
    <property type="entry name" value="UDP-Glycosyltransferase/glycogen phosphorylase"/>
    <property type="match status" value="1"/>
</dbReference>